<evidence type="ECO:0000313" key="9">
    <source>
        <dbReference type="Proteomes" id="UP000244519"/>
    </source>
</evidence>
<protein>
    <submittedName>
        <fullName evidence="8">Type IV secretion system protein VirB10</fullName>
    </submittedName>
</protein>
<accession>A0A2U8BRM7</accession>
<dbReference type="CDD" id="cd16429">
    <property type="entry name" value="VirB10"/>
    <property type="match status" value="1"/>
</dbReference>
<keyword evidence="3 7" id="KW-0812">Transmembrane</keyword>
<evidence type="ECO:0000256" key="1">
    <source>
        <dbReference type="ARBA" id="ARBA00004167"/>
    </source>
</evidence>
<evidence type="ECO:0000256" key="2">
    <source>
        <dbReference type="ARBA" id="ARBA00010265"/>
    </source>
</evidence>
<name>A0A2U8BRM7_9RICK</name>
<dbReference type="InterPro" id="IPR042217">
    <property type="entry name" value="T4SS_VirB10/TrbI"/>
</dbReference>
<keyword evidence="5 7" id="KW-0472">Membrane</keyword>
<dbReference type="InterPro" id="IPR005498">
    <property type="entry name" value="T4SS_VirB10/TraB/TrbI"/>
</dbReference>
<evidence type="ECO:0000313" key="8">
    <source>
        <dbReference type="EMBL" id="AWD33004.1"/>
    </source>
</evidence>
<dbReference type="GO" id="GO:0016020">
    <property type="term" value="C:membrane"/>
    <property type="evidence" value="ECO:0007669"/>
    <property type="project" value="UniProtKB-SubCell"/>
</dbReference>
<evidence type="ECO:0000256" key="6">
    <source>
        <dbReference type="SAM" id="MobiDB-lite"/>
    </source>
</evidence>
<evidence type="ECO:0000256" key="5">
    <source>
        <dbReference type="ARBA" id="ARBA00023136"/>
    </source>
</evidence>
<feature type="compositionally biased region" description="Polar residues" evidence="6">
    <location>
        <begin position="1"/>
        <end position="16"/>
    </location>
</feature>
<feature type="transmembrane region" description="Helical" evidence="7">
    <location>
        <begin position="45"/>
        <end position="66"/>
    </location>
</feature>
<feature type="region of interest" description="Disordered" evidence="6">
    <location>
        <begin position="1"/>
        <end position="25"/>
    </location>
</feature>
<dbReference type="AlphaFoldDB" id="A0A2U8BRM7"/>
<organism evidence="8 9">
    <name type="scientific">Candidatus Fokinia solitaria</name>
    <dbReference type="NCBI Taxonomy" id="1802984"/>
    <lineage>
        <taxon>Bacteria</taxon>
        <taxon>Pseudomonadati</taxon>
        <taxon>Pseudomonadota</taxon>
        <taxon>Alphaproteobacteria</taxon>
        <taxon>Rickettsiales</taxon>
        <taxon>Candidatus Midichloriaceae</taxon>
        <taxon>Candidatus Fokinia</taxon>
    </lineage>
</organism>
<dbReference type="EMBL" id="CP025989">
    <property type="protein sequence ID" value="AWD33004.1"/>
    <property type="molecule type" value="Genomic_DNA"/>
</dbReference>
<evidence type="ECO:0000256" key="3">
    <source>
        <dbReference type="ARBA" id="ARBA00022692"/>
    </source>
</evidence>
<evidence type="ECO:0000256" key="4">
    <source>
        <dbReference type="ARBA" id="ARBA00022989"/>
    </source>
</evidence>
<proteinExistence type="inferred from homology"/>
<keyword evidence="9" id="KW-1185">Reference proteome</keyword>
<gene>
    <name evidence="8" type="ORF">Fsol_00200</name>
</gene>
<evidence type="ECO:0000256" key="7">
    <source>
        <dbReference type="SAM" id="Phobius"/>
    </source>
</evidence>
<dbReference type="RefSeq" id="WP_108673047.1">
    <property type="nucleotide sequence ID" value="NZ_CP025989.1"/>
</dbReference>
<comment type="subcellular location">
    <subcellularLocation>
        <location evidence="1">Membrane</location>
        <topology evidence="1">Single-pass membrane protein</topology>
    </subcellularLocation>
</comment>
<dbReference type="Proteomes" id="UP000244519">
    <property type="component" value="Chromosome"/>
</dbReference>
<keyword evidence="4 7" id="KW-1133">Transmembrane helix</keyword>
<reference evidence="8 9" key="1">
    <citation type="journal article" date="2018" name="Genome Biol. Evol.">
        <title>The Genome Sequence of "Candidatus Fokinia solitaria": Insights on Reductive Evolution in Rickettsiales.</title>
        <authorList>
            <person name="Floriano A.M."/>
            <person name="Castelli M."/>
            <person name="Krenek S."/>
            <person name="Berendonk T.U."/>
            <person name="Bazzocchi C."/>
            <person name="Petroni G."/>
            <person name="Sassera D."/>
        </authorList>
    </citation>
    <scope>NUCLEOTIDE SEQUENCE [LARGE SCALE GENOMIC DNA]</scope>
    <source>
        <strain evidence="8">Rio ETE_ALG 3VII</strain>
    </source>
</reference>
<comment type="similarity">
    <text evidence="2">Belongs to the TrbI/VirB10 family.</text>
</comment>
<dbReference type="KEGG" id="fso:Fsol_00200"/>
<sequence>MKNNTQNEKTTKSQNVAEDKKDNKQQVVKNSLNNTVLAKFLNLPLSHQIVVGCIIVLLVIILYSLFFRTKEKPKAPVVDAAVLQAEVITLPEQPAPQSVAPTLAQLEPPKVSVPLPPVAAIVSSNEESQDNAPESVKVQHNNENELQSMPVTQNAEAVGKAIKGTKDISKLLGENMIVFGGSSKTQDKNSNNQQFLGFDGGVIDKVKMKPSDSPKTMAMKLSDLDRTLLQGKIIEGVLENAISTALSDPGIIRAVISRDVYSENGRNVLIPKGSRVVGTYSAQGTAGQVTVAVIWNRLITPTGIDIKIDAKSSDKLGRLGVQGYMDDHWAGQLASAFLLSFIVPIITYKMTDQSDSEVVSNSGGNNNGVTTTTTALSQALSQASSSFQSVANNVVNNRFPQQIIMKVDQGAAINIFVSKDMYFGDE</sequence>
<dbReference type="OrthoDB" id="9807354at2"/>
<dbReference type="Gene3D" id="2.40.128.260">
    <property type="entry name" value="Type IV secretion system, VirB10/TraB/TrbI"/>
    <property type="match status" value="1"/>
</dbReference>
<dbReference type="Pfam" id="PF03743">
    <property type="entry name" value="TrbI"/>
    <property type="match status" value="1"/>
</dbReference>